<evidence type="ECO:0000259" key="10">
    <source>
        <dbReference type="PROSITE" id="PS50067"/>
    </source>
</evidence>
<dbReference type="GeneID" id="108044625"/>
<feature type="coiled-coil region" evidence="8">
    <location>
        <begin position="1127"/>
        <end position="1182"/>
    </location>
</feature>
<comment type="subcellular location">
    <subcellularLocation>
        <location evidence="1">Cytoplasm</location>
        <location evidence="1">Cytoskeleton</location>
    </subcellularLocation>
</comment>
<keyword evidence="4 8" id="KW-0175">Coiled coil</keyword>
<dbReference type="Gene3D" id="3.40.850.10">
    <property type="entry name" value="Kinesin motor domain"/>
    <property type="match status" value="1"/>
</dbReference>
<comment type="similarity">
    <text evidence="7">Belongs to the TRAFAC class myosin-kinesin ATPase superfamily. Kinesin family.</text>
</comment>
<keyword evidence="6" id="KW-0206">Cytoskeleton</keyword>
<dbReference type="SUPFAM" id="SSF52540">
    <property type="entry name" value="P-loop containing nucleoside triphosphate hydrolases"/>
    <property type="match status" value="1"/>
</dbReference>
<accession>A0A6P4ER87</accession>
<dbReference type="InterPro" id="IPR027640">
    <property type="entry name" value="Kinesin-like_fam"/>
</dbReference>
<dbReference type="OrthoDB" id="21525at2759"/>
<dbReference type="InterPro" id="IPR001752">
    <property type="entry name" value="Kinesin_motor_dom"/>
</dbReference>
<reference evidence="11" key="1">
    <citation type="submission" date="2025-08" db="UniProtKB">
        <authorList>
            <consortium name="RefSeq"/>
        </authorList>
    </citation>
    <scope>IDENTIFICATION</scope>
</reference>
<feature type="coiled-coil region" evidence="8">
    <location>
        <begin position="2251"/>
        <end position="2278"/>
    </location>
</feature>
<dbReference type="FunFam" id="3.40.850.10:FF:000093">
    <property type="entry name" value="CENP-meta, isoform C"/>
    <property type="match status" value="1"/>
</dbReference>
<feature type="coiled-coil region" evidence="8">
    <location>
        <begin position="2128"/>
        <end position="2166"/>
    </location>
</feature>
<evidence type="ECO:0000256" key="8">
    <source>
        <dbReference type="SAM" id="Coils"/>
    </source>
</evidence>
<dbReference type="RefSeq" id="XP_016979174.2">
    <property type="nucleotide sequence ID" value="XM_017123685.2"/>
</dbReference>
<evidence type="ECO:0000256" key="7">
    <source>
        <dbReference type="PROSITE-ProRule" id="PRU00283"/>
    </source>
</evidence>
<dbReference type="GO" id="GO:0008017">
    <property type="term" value="F:microtubule binding"/>
    <property type="evidence" value="ECO:0007669"/>
    <property type="project" value="InterPro"/>
</dbReference>
<feature type="region of interest" description="Disordered" evidence="9">
    <location>
        <begin position="2016"/>
        <end position="2062"/>
    </location>
</feature>
<dbReference type="InterPro" id="IPR019821">
    <property type="entry name" value="Kinesin_motor_CS"/>
</dbReference>
<evidence type="ECO:0000256" key="4">
    <source>
        <dbReference type="ARBA" id="ARBA00023054"/>
    </source>
</evidence>
<evidence type="ECO:0000256" key="2">
    <source>
        <dbReference type="ARBA" id="ARBA00022741"/>
    </source>
</evidence>
<keyword evidence="6" id="KW-0963">Cytoplasm</keyword>
<dbReference type="PANTHER" id="PTHR47968:SF75">
    <property type="entry name" value="CENTROMERE-ASSOCIATED PROTEIN E"/>
    <property type="match status" value="1"/>
</dbReference>
<dbReference type="InterPro" id="IPR036961">
    <property type="entry name" value="Kinesin_motor_dom_sf"/>
</dbReference>
<feature type="coiled-coil region" evidence="8">
    <location>
        <begin position="526"/>
        <end position="605"/>
    </location>
</feature>
<evidence type="ECO:0000256" key="1">
    <source>
        <dbReference type="ARBA" id="ARBA00004245"/>
    </source>
</evidence>
<feature type="coiled-coil region" evidence="8">
    <location>
        <begin position="1502"/>
        <end position="1592"/>
    </location>
</feature>
<dbReference type="SUPFAM" id="SSF57997">
    <property type="entry name" value="Tropomyosin"/>
    <property type="match status" value="1"/>
</dbReference>
<dbReference type="GO" id="GO:0007018">
    <property type="term" value="P:microtubule-based movement"/>
    <property type="evidence" value="ECO:0007669"/>
    <property type="project" value="InterPro"/>
</dbReference>
<feature type="coiled-coil region" evidence="8">
    <location>
        <begin position="1968"/>
        <end position="2002"/>
    </location>
</feature>
<proteinExistence type="inferred from homology"/>
<dbReference type="PRINTS" id="PR00380">
    <property type="entry name" value="KINESINHEAVY"/>
</dbReference>
<dbReference type="GO" id="GO:0000278">
    <property type="term" value="P:mitotic cell cycle"/>
    <property type="evidence" value="ECO:0007669"/>
    <property type="project" value="TreeGrafter"/>
</dbReference>
<evidence type="ECO:0000313" key="11">
    <source>
        <dbReference type="RefSeq" id="XP_016979174.1"/>
    </source>
</evidence>
<dbReference type="PANTHER" id="PTHR47968">
    <property type="entry name" value="CENTROMERE PROTEIN E"/>
    <property type="match status" value="1"/>
</dbReference>
<evidence type="ECO:0000256" key="5">
    <source>
        <dbReference type="ARBA" id="ARBA00023175"/>
    </source>
</evidence>
<dbReference type="GO" id="GO:0005524">
    <property type="term" value="F:ATP binding"/>
    <property type="evidence" value="ECO:0007669"/>
    <property type="project" value="UniProtKB-UniRule"/>
</dbReference>
<feature type="coiled-coil region" evidence="8">
    <location>
        <begin position="634"/>
        <end position="721"/>
    </location>
</feature>
<dbReference type="RefSeq" id="XP_016979174.1">
    <property type="nucleotide sequence ID" value="XM_017123685.1"/>
</dbReference>
<feature type="coiled-coil region" evidence="8">
    <location>
        <begin position="1211"/>
        <end position="1475"/>
    </location>
</feature>
<feature type="compositionally biased region" description="Low complexity" evidence="9">
    <location>
        <begin position="2016"/>
        <end position="2029"/>
    </location>
</feature>
<keyword evidence="5 7" id="KW-0505">Motor protein</keyword>
<dbReference type="PROSITE" id="PS50067">
    <property type="entry name" value="KINESIN_MOTOR_2"/>
    <property type="match status" value="1"/>
</dbReference>
<feature type="coiled-coil region" evidence="8">
    <location>
        <begin position="771"/>
        <end position="892"/>
    </location>
</feature>
<feature type="coiled-coil region" evidence="8">
    <location>
        <begin position="1684"/>
        <end position="1841"/>
    </location>
</feature>
<sequence>MSAKNASSIQVCIKVRPCEPGLTSLWQVKEGRSIHLADSHADPCVYDYVFDESANNQEVFDRMAKHIVHACMQGFNGTIFAYGQTSSGKTYTMMGDGQNPGVMVLAAKEIFQQISSEKERDFLLRVGYIEIYNEKIYDLLNKKNQDLKIHESGNGIVNVNCEECIITSEDDLLRLLCMGNKERTVGETNMNERSSRSHAIFRIIIESRKSDRSDDDAVIQSVLNLVDLAGSERADQTGARGARLKEGGHINKSLLFLSNVIKSLSENVDNKFISFRDSKLTRILQASLGGNAFTSIICTIKPSIMEESQSTLSFATRAKKIRIKPQVNEMVSDATMMKRLEREIKELKDKLAEEERKNESQLKVQDLERRIKSDMHKIISSTSLSDKCQQKRRRTWCPTASGQELNPAETGISDDRVVQFSKVSHLPKPVFFPNSNVGRRWDNIPKTINILSSLDIGTDDHVVNEEFFPAECVDFGSPRMDVQIAKLSSRQLPDLALTPITCQMGPATKEKIKREIQDLQMFTSLEKQFEAECEEVKVLKEKLEENTAQRDQLELDYFTEKERCEDLQAEVTSLTSANQEANLKIGELEEQLGALKQTVTKLEVENRDAVSLEFEFEAHKKTSKLRVDDLLSVLSEKELAIENLRKSIEEITRDSLRNRKEDRMRSICPAPEASVDRFCNKCDQLEQLAADLQSNNVACECDQLRSEIVATRTKLESVELALSQTSCELSEKTTDCERLYKQISAAHDDFGLLQERYNTLEQQWHGQQLAIETLQTDHDSIQAKYHELQQECELLGRTTNASDEQSQKLQADNFRMQEEIDTLKKQVEEVQSMLKDAQVSESIADEFKAKNQALKAQLTDLESNFNEIQREYDCLSNQLMESVQENDALREELKQRPSSFDLESMKSSGVGTECSDPEHELDLDSDLLQQFVQLSESIQQIELRHHSGCSRLFRSKKLEQQDQSAPGLKLCLESGEYIESDTRQLDTSDSICLKGSFKRHRFQIMRLSQEQVIEEEERRLLDIISHLEQEVEEKTALMEATEATINEMREQMTNLESALLEKSVIVNKVEDYQRQIESLEKQNAEMTMVYEELQDKVIRESSMSESLLRIPPEEDTLPGFAASPFKKDQESQEVVTLKASLAELRTRVCDLQAEIGNQQCQMQLKDENIAKLQTDFEEMSERCLSMEVRLVELEGDTKQKQELLDRQAQKLSDDLRIIDQLQEKNAQLVERSIKAESSKNLVETKQDQVIDAAEYNNQIEELRESLKTATEELQDIKRRKEDEMNTMQMELLLKLETSENENRAKFHAYTVEMEERRDRYESSVAALKDQLSQAEEELSSVTARCEAELEGIKGTFQEKITQADEERNSLNVQHQEELNKIREYLNEKLVEQFKIEATLKEQLSQAEEEREKATSKLDYVRNALEEAITHRNAMRDTIAELEKTKSEHDTALDKLKTENMQLQNLYEKNQELLQIQLSTRDQNSLETQAHSEQLDILLASSKEKITELLEKCEQQVLDLENLRQDKINLQLEIQDANGNYSSTLKKLRDLELETDALREQNVMEKCNLEDKIETFTAKISDLEKALQDAQLKALGHDDLVSQHERLRTCLSEANEVSCNLEKKVESLNSVLLSSQEEISNRDAEIEQLRTELKHVVVANNTTSAEHKVLLTQLKEVEAKMSIQAGNFQREVADLKGSMNELQLKLKSLQEIKNNLDTENEELKLKLRNAQNLQNILEEEQKLCTSLRENIVKLEQSKSHLEDQIRAMEAEVDQKCKQLSQTLDLGRNKIAELTTECKNLHSDLEIKTNNFRREKETLDSIISGLQKDKQQLEEKLILLKDRDQVNVQLNAQLTSNKAALTTLQEASTKHALAMEAANNKSLEMGHKIAELSRECEKLRFDLQSKEACFQMEKKQLDGTISNLLEEKRGLEEKCCAFDDIVSKLEGLTKECEKLRLTLKSKDVTFKMEKERMDATISSLLVDKRNLEEKLSTVNDIVIKLEAELTTLQALKVNGSNASFESNASNGSSAAPPARKSLDRNPGVGGPRKSLTSETEIRKNRRISVHDERRQSYWNDVREYGTMTDPVDNNCNCAELNSRLQDCQRDLFIRESQVTALNMELKHHPLKDENVQLKKRVLEEQEKARSEQKRLKTKLHDLNARINDLTNAAASSAISVADQEKQAAKSSKPDMVSIETQTESELEAILEKTNIKYQDAVRLLRFRYNLIKELEEKVKQNENHDSSNITSLTAGQNNALKAQCETLKRELAVIKNKYESAKRILGMRKDELDVMREKLAKYEAGLSTK</sequence>
<dbReference type="PROSITE" id="PS00411">
    <property type="entry name" value="KINESIN_MOTOR_1"/>
    <property type="match status" value="1"/>
</dbReference>
<gene>
    <name evidence="11" type="primary">LOC108044625</name>
</gene>
<feature type="binding site" evidence="7">
    <location>
        <begin position="83"/>
        <end position="90"/>
    </location>
    <ligand>
        <name>ATP</name>
        <dbReference type="ChEBI" id="CHEBI:30616"/>
    </ligand>
</feature>
<feature type="region of interest" description="Disordered" evidence="9">
    <location>
        <begin position="896"/>
        <end position="918"/>
    </location>
</feature>
<protein>
    <submittedName>
        <fullName evidence="11">Kinesin-like protein KIN-7O isoform X1</fullName>
    </submittedName>
</protein>
<name>A0A6P4ER87_DRORH</name>
<dbReference type="GO" id="GO:0003777">
    <property type="term" value="F:microtubule motor activity"/>
    <property type="evidence" value="ECO:0007669"/>
    <property type="project" value="InterPro"/>
</dbReference>
<evidence type="ECO:0000256" key="9">
    <source>
        <dbReference type="SAM" id="MobiDB-lite"/>
    </source>
</evidence>
<dbReference type="Pfam" id="PF00225">
    <property type="entry name" value="Kinesin"/>
    <property type="match status" value="1"/>
</dbReference>
<dbReference type="InterPro" id="IPR027417">
    <property type="entry name" value="P-loop_NTPase"/>
</dbReference>
<keyword evidence="2 7" id="KW-0547">Nucleotide-binding</keyword>
<feature type="coiled-coil region" evidence="8">
    <location>
        <begin position="330"/>
        <end position="370"/>
    </location>
</feature>
<dbReference type="GO" id="GO:0005874">
    <property type="term" value="C:microtubule"/>
    <property type="evidence" value="ECO:0007669"/>
    <property type="project" value="TreeGrafter"/>
</dbReference>
<organism evidence="11">
    <name type="scientific">Drosophila rhopaloa</name>
    <name type="common">Fruit fly</name>
    <dbReference type="NCBI Taxonomy" id="1041015"/>
    <lineage>
        <taxon>Eukaryota</taxon>
        <taxon>Metazoa</taxon>
        <taxon>Ecdysozoa</taxon>
        <taxon>Arthropoda</taxon>
        <taxon>Hexapoda</taxon>
        <taxon>Insecta</taxon>
        <taxon>Pterygota</taxon>
        <taxon>Neoptera</taxon>
        <taxon>Endopterygota</taxon>
        <taxon>Diptera</taxon>
        <taxon>Brachycera</taxon>
        <taxon>Muscomorpha</taxon>
        <taxon>Ephydroidea</taxon>
        <taxon>Drosophilidae</taxon>
        <taxon>Drosophila</taxon>
        <taxon>Sophophora</taxon>
    </lineage>
</organism>
<feature type="domain" description="Kinesin motor" evidence="10">
    <location>
        <begin position="8"/>
        <end position="321"/>
    </location>
</feature>
<evidence type="ECO:0000256" key="3">
    <source>
        <dbReference type="ARBA" id="ARBA00022840"/>
    </source>
</evidence>
<evidence type="ECO:0000256" key="6">
    <source>
        <dbReference type="ARBA" id="ARBA00023212"/>
    </source>
</evidence>
<keyword evidence="3 7" id="KW-0067">ATP-binding</keyword>
<feature type="coiled-coil region" evidence="8">
    <location>
        <begin position="1013"/>
        <end position="1096"/>
    </location>
</feature>
<dbReference type="SMART" id="SM00129">
    <property type="entry name" value="KISc"/>
    <property type="match status" value="1"/>
</dbReference>